<dbReference type="AlphaFoldDB" id="A0A1M6GBE6"/>
<dbReference type="SUPFAM" id="SSF89550">
    <property type="entry name" value="PHP domain-like"/>
    <property type="match status" value="1"/>
</dbReference>
<dbReference type="UniPathway" id="UPA00031">
    <property type="reaction ID" value="UER00013"/>
</dbReference>
<dbReference type="GO" id="GO:0005737">
    <property type="term" value="C:cytoplasm"/>
    <property type="evidence" value="ECO:0007669"/>
    <property type="project" value="TreeGrafter"/>
</dbReference>
<comment type="catalytic activity">
    <reaction evidence="7 8">
        <text>L-histidinol phosphate + H2O = L-histidinol + phosphate</text>
        <dbReference type="Rhea" id="RHEA:14465"/>
        <dbReference type="ChEBI" id="CHEBI:15377"/>
        <dbReference type="ChEBI" id="CHEBI:43474"/>
        <dbReference type="ChEBI" id="CHEBI:57699"/>
        <dbReference type="ChEBI" id="CHEBI:57980"/>
        <dbReference type="EC" id="3.1.3.15"/>
    </reaction>
</comment>
<dbReference type="EMBL" id="FQZU01000004">
    <property type="protein sequence ID" value="SHJ07298.1"/>
    <property type="molecule type" value="Genomic_DNA"/>
</dbReference>
<dbReference type="GO" id="GO:0004401">
    <property type="term" value="F:histidinol-phosphatase activity"/>
    <property type="evidence" value="ECO:0007669"/>
    <property type="project" value="UniProtKB-UniRule"/>
</dbReference>
<dbReference type="Proteomes" id="UP000183994">
    <property type="component" value="Unassembled WGS sequence"/>
</dbReference>
<keyword evidence="11" id="KW-1185">Reference proteome</keyword>
<gene>
    <name evidence="10" type="ORF">SAMN02745216_00960</name>
</gene>
<evidence type="ECO:0000256" key="6">
    <source>
        <dbReference type="ARBA" id="ARBA00023102"/>
    </source>
</evidence>
<keyword evidence="6 8" id="KW-0368">Histidine biosynthesis</keyword>
<feature type="domain" description="PHP" evidence="9">
    <location>
        <begin position="5"/>
        <end position="194"/>
    </location>
</feature>
<dbReference type="InterPro" id="IPR004013">
    <property type="entry name" value="PHP_dom"/>
</dbReference>
<protein>
    <recommendedName>
        <fullName evidence="3 8">Histidinol-phosphatase</fullName>
        <shortName evidence="8">HolPase</shortName>
        <ecNumber evidence="3 8">3.1.3.15</ecNumber>
    </recommendedName>
</protein>
<evidence type="ECO:0000256" key="8">
    <source>
        <dbReference type="RuleBase" id="RU366003"/>
    </source>
</evidence>
<name>A0A1M6GBE6_9BACT</name>
<dbReference type="RefSeq" id="WP_073473523.1">
    <property type="nucleotide sequence ID" value="NZ_FQZU01000004.1"/>
</dbReference>
<keyword evidence="4 8" id="KW-0028">Amino-acid biosynthesis</keyword>
<dbReference type="PANTHER" id="PTHR21039">
    <property type="entry name" value="HISTIDINOL PHOSPHATASE-RELATED"/>
    <property type="match status" value="1"/>
</dbReference>
<dbReference type="Gene3D" id="3.20.20.140">
    <property type="entry name" value="Metal-dependent hydrolases"/>
    <property type="match status" value="1"/>
</dbReference>
<accession>A0A1M6GBE6</accession>
<dbReference type="Pfam" id="PF02811">
    <property type="entry name" value="PHP"/>
    <property type="match status" value="1"/>
</dbReference>
<dbReference type="NCBIfam" id="TIGR01856">
    <property type="entry name" value="hisJ_fam"/>
    <property type="match status" value="1"/>
</dbReference>
<organism evidence="10 11">
    <name type="scientific">Desulfatibacillum alkenivorans DSM 16219</name>
    <dbReference type="NCBI Taxonomy" id="1121393"/>
    <lineage>
        <taxon>Bacteria</taxon>
        <taxon>Pseudomonadati</taxon>
        <taxon>Thermodesulfobacteriota</taxon>
        <taxon>Desulfobacteria</taxon>
        <taxon>Desulfobacterales</taxon>
        <taxon>Desulfatibacillaceae</taxon>
        <taxon>Desulfatibacillum</taxon>
    </lineage>
</organism>
<dbReference type="CDD" id="cd12110">
    <property type="entry name" value="PHP_HisPPase_Hisj_like"/>
    <property type="match status" value="1"/>
</dbReference>
<dbReference type="InterPro" id="IPR010140">
    <property type="entry name" value="Histidinol_P_phosphatase_HisJ"/>
</dbReference>
<evidence type="ECO:0000313" key="10">
    <source>
        <dbReference type="EMBL" id="SHJ07298.1"/>
    </source>
</evidence>
<dbReference type="PANTHER" id="PTHR21039:SF0">
    <property type="entry name" value="HISTIDINOL-PHOSPHATASE"/>
    <property type="match status" value="1"/>
</dbReference>
<evidence type="ECO:0000259" key="9">
    <source>
        <dbReference type="Pfam" id="PF02811"/>
    </source>
</evidence>
<dbReference type="GO" id="GO:0000105">
    <property type="term" value="P:L-histidine biosynthetic process"/>
    <property type="evidence" value="ECO:0007669"/>
    <property type="project" value="UniProtKB-UniRule"/>
</dbReference>
<dbReference type="EC" id="3.1.3.15" evidence="3 8"/>
<dbReference type="NCBIfam" id="NF005596">
    <property type="entry name" value="PRK07328.1"/>
    <property type="match status" value="1"/>
</dbReference>
<evidence type="ECO:0000256" key="5">
    <source>
        <dbReference type="ARBA" id="ARBA00022801"/>
    </source>
</evidence>
<evidence type="ECO:0000256" key="3">
    <source>
        <dbReference type="ARBA" id="ARBA00013085"/>
    </source>
</evidence>
<keyword evidence="5 8" id="KW-0378">Hydrolase</keyword>
<dbReference type="OrthoDB" id="9775255at2"/>
<reference evidence="11" key="1">
    <citation type="submission" date="2016-11" db="EMBL/GenBank/DDBJ databases">
        <authorList>
            <person name="Varghese N."/>
            <person name="Submissions S."/>
        </authorList>
    </citation>
    <scope>NUCLEOTIDE SEQUENCE [LARGE SCALE GENOMIC DNA]</scope>
    <source>
        <strain evidence="11">DSM 16219</strain>
    </source>
</reference>
<evidence type="ECO:0000256" key="7">
    <source>
        <dbReference type="ARBA" id="ARBA00049158"/>
    </source>
</evidence>
<dbReference type="STRING" id="1121393.SAMN02745216_00960"/>
<proteinExistence type="inferred from homology"/>
<evidence type="ECO:0000256" key="4">
    <source>
        <dbReference type="ARBA" id="ARBA00022605"/>
    </source>
</evidence>
<sequence length="266" mass="29819">MSLIDYHVHTSLCNHAKGEMEAYVQQAVKLGLAEICFLDHLTLRPDGSFLSMSPGEVPLYHRAVKRLAAKYEDRIRVKAGLEVDFDLETMEQAMEIVDSHSFDAIGGSVHFIGEWNMVSHKERDNCPFRECEDMFAEYLDHLETMAEHSFFDFLCHLDVVGKFGDSPQDRMEGRWDQVIAVIAGKGLAVEINTSGKRHPKGEIYPSLWLLKKLNQAGVPVTLGSDAHSPKQVGMDFDEAVSLAREAGYHSLATFSHRIRGEVSLSP</sequence>
<comment type="pathway">
    <text evidence="1 8">Amino-acid biosynthesis; L-histidine biosynthesis; L-histidine from 5-phospho-alpha-D-ribose 1-diphosphate: step 8/9.</text>
</comment>
<evidence type="ECO:0000256" key="1">
    <source>
        <dbReference type="ARBA" id="ARBA00004970"/>
    </source>
</evidence>
<comment type="similarity">
    <text evidence="2 8">Belongs to the PHP hydrolase family. HisK subfamily.</text>
</comment>
<dbReference type="InterPro" id="IPR016195">
    <property type="entry name" value="Pol/histidinol_Pase-like"/>
</dbReference>
<evidence type="ECO:0000256" key="2">
    <source>
        <dbReference type="ARBA" id="ARBA00009152"/>
    </source>
</evidence>
<evidence type="ECO:0000313" key="11">
    <source>
        <dbReference type="Proteomes" id="UP000183994"/>
    </source>
</evidence>